<dbReference type="CDD" id="cd05233">
    <property type="entry name" value="SDR_c"/>
    <property type="match status" value="1"/>
</dbReference>
<keyword evidence="2" id="KW-0560">Oxidoreductase</keyword>
<evidence type="ECO:0000256" key="3">
    <source>
        <dbReference type="RuleBase" id="RU000363"/>
    </source>
</evidence>
<evidence type="ECO:0000313" key="6">
    <source>
        <dbReference type="EMBL" id="NJC72555.1"/>
    </source>
</evidence>
<evidence type="ECO:0000256" key="2">
    <source>
        <dbReference type="ARBA" id="ARBA00023002"/>
    </source>
</evidence>
<evidence type="ECO:0000313" key="7">
    <source>
        <dbReference type="Proteomes" id="UP000722989"/>
    </source>
</evidence>
<reference evidence="6 7" key="1">
    <citation type="submission" date="2020-03" db="EMBL/GenBank/DDBJ databases">
        <title>WGS of the type strain of Planosporangium spp.</title>
        <authorList>
            <person name="Thawai C."/>
        </authorList>
    </citation>
    <scope>NUCLEOTIDE SEQUENCE [LARGE SCALE GENOMIC DNA]</scope>
    <source>
        <strain evidence="6 7">TBRC 5610</strain>
    </source>
</reference>
<feature type="domain" description="Ketoreductase" evidence="5">
    <location>
        <begin position="8"/>
        <end position="226"/>
    </location>
</feature>
<evidence type="ECO:0000256" key="1">
    <source>
        <dbReference type="ARBA" id="ARBA00006484"/>
    </source>
</evidence>
<dbReference type="InterPro" id="IPR057326">
    <property type="entry name" value="KR_dom"/>
</dbReference>
<feature type="region of interest" description="Disordered" evidence="4">
    <location>
        <begin position="70"/>
        <end position="89"/>
    </location>
</feature>
<dbReference type="Proteomes" id="UP000722989">
    <property type="component" value="Unassembled WGS sequence"/>
</dbReference>
<comment type="caution">
    <text evidence="6">The sequence shown here is derived from an EMBL/GenBank/DDBJ whole genome shotgun (WGS) entry which is preliminary data.</text>
</comment>
<dbReference type="Gene3D" id="3.40.50.720">
    <property type="entry name" value="NAD(P)-binding Rossmann-like Domain"/>
    <property type="match status" value="1"/>
</dbReference>
<evidence type="ECO:0000259" key="5">
    <source>
        <dbReference type="SMART" id="SM00822"/>
    </source>
</evidence>
<dbReference type="PRINTS" id="PR00080">
    <property type="entry name" value="SDRFAMILY"/>
</dbReference>
<dbReference type="SMART" id="SM00822">
    <property type="entry name" value="PKS_KR"/>
    <property type="match status" value="1"/>
</dbReference>
<dbReference type="SUPFAM" id="SSF51735">
    <property type="entry name" value="NAD(P)-binding Rossmann-fold domains"/>
    <property type="match status" value="1"/>
</dbReference>
<gene>
    <name evidence="6" type="ORF">HC031_22955</name>
</gene>
<dbReference type="Pfam" id="PF00106">
    <property type="entry name" value="adh_short"/>
    <property type="match status" value="2"/>
</dbReference>
<sequence>MNQSLAGKAVLITGAARGIGEHTARLAAARGARVALVGLEPERLAAVAADLNAASPGGASSDSASLDSAFLEGASPNGASPGDVSPNSAGGPRHVWFECDVTDQASLDRAVRGTVEAFGGIDVVVANAGVANRGTIAVGGIEPLIRTIDVNLIGVMRTVGATVEHVIARRGYFLLVSSAAAFTMLPGMAAYCASKAGVEQFGNAIRLELAHRGVGVGTAHPSWIDTDLVRDAADDLPEFRESLRKLPWPLNSFTSVEACANAFVDGIEHRRRRIYVPRAVAAVQALRTLATGPLADAIIGRAARYSVPRMEEQVRKLGRAFGANTPTPTAAEEGSGA</sequence>
<dbReference type="PANTHER" id="PTHR44196">
    <property type="entry name" value="DEHYDROGENASE/REDUCTASE SDR FAMILY MEMBER 7B"/>
    <property type="match status" value="1"/>
</dbReference>
<dbReference type="RefSeq" id="WP_167927455.1">
    <property type="nucleotide sequence ID" value="NZ_JAATVY010000019.1"/>
</dbReference>
<dbReference type="InterPro" id="IPR002347">
    <property type="entry name" value="SDR_fam"/>
</dbReference>
<keyword evidence="7" id="KW-1185">Reference proteome</keyword>
<organism evidence="6 7">
    <name type="scientific">Planosporangium thailandense</name>
    <dbReference type="NCBI Taxonomy" id="765197"/>
    <lineage>
        <taxon>Bacteria</taxon>
        <taxon>Bacillati</taxon>
        <taxon>Actinomycetota</taxon>
        <taxon>Actinomycetes</taxon>
        <taxon>Micromonosporales</taxon>
        <taxon>Micromonosporaceae</taxon>
        <taxon>Planosporangium</taxon>
    </lineage>
</organism>
<dbReference type="PANTHER" id="PTHR44196:SF1">
    <property type="entry name" value="DEHYDROGENASE_REDUCTASE SDR FAMILY MEMBER 7B"/>
    <property type="match status" value="1"/>
</dbReference>
<dbReference type="InterPro" id="IPR036291">
    <property type="entry name" value="NAD(P)-bd_dom_sf"/>
</dbReference>
<dbReference type="EMBL" id="JAATVY010000019">
    <property type="protein sequence ID" value="NJC72555.1"/>
    <property type="molecule type" value="Genomic_DNA"/>
</dbReference>
<dbReference type="InterPro" id="IPR020904">
    <property type="entry name" value="Sc_DH/Rdtase_CS"/>
</dbReference>
<evidence type="ECO:0000256" key="4">
    <source>
        <dbReference type="SAM" id="MobiDB-lite"/>
    </source>
</evidence>
<accession>A0ABX0Y2H8</accession>
<comment type="similarity">
    <text evidence="1 3">Belongs to the short-chain dehydrogenases/reductases (SDR) family.</text>
</comment>
<proteinExistence type="inferred from homology"/>
<dbReference type="PRINTS" id="PR00081">
    <property type="entry name" value="GDHRDH"/>
</dbReference>
<name>A0ABX0Y2H8_9ACTN</name>
<dbReference type="PROSITE" id="PS00061">
    <property type="entry name" value="ADH_SHORT"/>
    <property type="match status" value="1"/>
</dbReference>
<protein>
    <submittedName>
        <fullName evidence="6">SDR family oxidoreductase</fullName>
    </submittedName>
</protein>
<dbReference type="NCBIfam" id="NF004526">
    <property type="entry name" value="PRK05872.1"/>
    <property type="match status" value="1"/>
</dbReference>